<gene>
    <name evidence="2" type="ORF">SLEP1_g6646</name>
</gene>
<organism evidence="2 3">
    <name type="scientific">Rubroshorea leprosula</name>
    <dbReference type="NCBI Taxonomy" id="152421"/>
    <lineage>
        <taxon>Eukaryota</taxon>
        <taxon>Viridiplantae</taxon>
        <taxon>Streptophyta</taxon>
        <taxon>Embryophyta</taxon>
        <taxon>Tracheophyta</taxon>
        <taxon>Spermatophyta</taxon>
        <taxon>Magnoliopsida</taxon>
        <taxon>eudicotyledons</taxon>
        <taxon>Gunneridae</taxon>
        <taxon>Pentapetalae</taxon>
        <taxon>rosids</taxon>
        <taxon>malvids</taxon>
        <taxon>Malvales</taxon>
        <taxon>Dipterocarpaceae</taxon>
        <taxon>Rubroshorea</taxon>
    </lineage>
</organism>
<keyword evidence="3" id="KW-1185">Reference proteome</keyword>
<evidence type="ECO:0000256" key="1">
    <source>
        <dbReference type="SAM" id="MobiDB-lite"/>
    </source>
</evidence>
<evidence type="ECO:0000313" key="3">
    <source>
        <dbReference type="Proteomes" id="UP001054252"/>
    </source>
</evidence>
<feature type="region of interest" description="Disordered" evidence="1">
    <location>
        <begin position="1"/>
        <end position="27"/>
    </location>
</feature>
<name>A0AAV5I531_9ROSI</name>
<evidence type="ECO:0000313" key="2">
    <source>
        <dbReference type="EMBL" id="GKU93002.1"/>
    </source>
</evidence>
<protein>
    <submittedName>
        <fullName evidence="2">Uncharacterized protein</fullName>
    </submittedName>
</protein>
<dbReference type="EMBL" id="BPVZ01000006">
    <property type="protein sequence ID" value="GKU93002.1"/>
    <property type="molecule type" value="Genomic_DNA"/>
</dbReference>
<comment type="caution">
    <text evidence="2">The sequence shown here is derived from an EMBL/GenBank/DDBJ whole genome shotgun (WGS) entry which is preliminary data.</text>
</comment>
<sequence>MEPPLPPDPTQSAHALPPPPAPPSSLAFNNTAAPVIYLSNSFRAADEMPNGIKNVSTTSRCIYSDGSFPSVT</sequence>
<dbReference type="Proteomes" id="UP001054252">
    <property type="component" value="Unassembled WGS sequence"/>
</dbReference>
<reference evidence="2 3" key="1">
    <citation type="journal article" date="2021" name="Commun. Biol.">
        <title>The genome of Shorea leprosula (Dipterocarpaceae) highlights the ecological relevance of drought in aseasonal tropical rainforests.</title>
        <authorList>
            <person name="Ng K.K.S."/>
            <person name="Kobayashi M.J."/>
            <person name="Fawcett J.A."/>
            <person name="Hatakeyama M."/>
            <person name="Paape T."/>
            <person name="Ng C.H."/>
            <person name="Ang C.C."/>
            <person name="Tnah L.H."/>
            <person name="Lee C.T."/>
            <person name="Nishiyama T."/>
            <person name="Sese J."/>
            <person name="O'Brien M.J."/>
            <person name="Copetti D."/>
            <person name="Mohd Noor M.I."/>
            <person name="Ong R.C."/>
            <person name="Putra M."/>
            <person name="Sireger I.Z."/>
            <person name="Indrioko S."/>
            <person name="Kosugi Y."/>
            <person name="Izuno A."/>
            <person name="Isagi Y."/>
            <person name="Lee S.L."/>
            <person name="Shimizu K.K."/>
        </authorList>
    </citation>
    <scope>NUCLEOTIDE SEQUENCE [LARGE SCALE GENOMIC DNA]</scope>
    <source>
        <strain evidence="2">214</strain>
    </source>
</reference>
<proteinExistence type="predicted"/>
<accession>A0AAV5I531</accession>
<dbReference type="AlphaFoldDB" id="A0AAV5I531"/>